<comment type="caution">
    <text evidence="2">The sequence shown here is derived from an EMBL/GenBank/DDBJ whole genome shotgun (WGS) entry which is preliminary data.</text>
</comment>
<keyword evidence="1" id="KW-0812">Transmembrane</keyword>
<evidence type="ECO:0000313" key="2">
    <source>
        <dbReference type="EMBL" id="OPC82746.1"/>
    </source>
</evidence>
<dbReference type="eggNOG" id="ENOG502ZDJI">
    <property type="taxonomic scope" value="Bacteria"/>
</dbReference>
<accession>A0A1T3P0V1</accession>
<dbReference type="RefSeq" id="WP_078977035.1">
    <property type="nucleotide sequence ID" value="NZ_MWQN01000001.1"/>
</dbReference>
<reference evidence="2 3" key="1">
    <citation type="submission" date="2017-03" db="EMBL/GenBank/DDBJ databases">
        <title>Draft genome sequence of Streptomyces scabrisporus NF3, endophyte isolated from Amphipterygium adstringens.</title>
        <authorList>
            <person name="Vazquez M."/>
            <person name="Ceapa C.D."/>
            <person name="Rodriguez Luna D."/>
            <person name="Sanchez Esquivel S."/>
        </authorList>
    </citation>
    <scope>NUCLEOTIDE SEQUENCE [LARGE SCALE GENOMIC DNA]</scope>
    <source>
        <strain evidence="2 3">NF3</strain>
    </source>
</reference>
<sequence length="60" mass="6140">MTLDRLVCANCAGLVTEGRCPTCRASRERLRGSGGINPAMLAALALLVLACALLLARVGG</sequence>
<dbReference type="STRING" id="159449.B4N89_18975"/>
<dbReference type="AlphaFoldDB" id="A0A1T3P0V1"/>
<protein>
    <submittedName>
        <fullName evidence="2">Uncharacterized protein</fullName>
    </submittedName>
</protein>
<gene>
    <name evidence="2" type="ORF">B4N89_18975</name>
</gene>
<name>A0A1T3P0V1_9ACTN</name>
<dbReference type="EMBL" id="MWQN01000001">
    <property type="protein sequence ID" value="OPC82746.1"/>
    <property type="molecule type" value="Genomic_DNA"/>
</dbReference>
<evidence type="ECO:0000313" key="3">
    <source>
        <dbReference type="Proteomes" id="UP000190037"/>
    </source>
</evidence>
<evidence type="ECO:0000256" key="1">
    <source>
        <dbReference type="SAM" id="Phobius"/>
    </source>
</evidence>
<keyword evidence="1" id="KW-0472">Membrane</keyword>
<dbReference type="OrthoDB" id="4351019at2"/>
<proteinExistence type="predicted"/>
<organism evidence="2 3">
    <name type="scientific">Embleya scabrispora</name>
    <dbReference type="NCBI Taxonomy" id="159449"/>
    <lineage>
        <taxon>Bacteria</taxon>
        <taxon>Bacillati</taxon>
        <taxon>Actinomycetota</taxon>
        <taxon>Actinomycetes</taxon>
        <taxon>Kitasatosporales</taxon>
        <taxon>Streptomycetaceae</taxon>
        <taxon>Embleya</taxon>
    </lineage>
</organism>
<feature type="transmembrane region" description="Helical" evidence="1">
    <location>
        <begin position="36"/>
        <end position="56"/>
    </location>
</feature>
<dbReference type="Proteomes" id="UP000190037">
    <property type="component" value="Unassembled WGS sequence"/>
</dbReference>
<keyword evidence="1" id="KW-1133">Transmembrane helix</keyword>
<keyword evidence="3" id="KW-1185">Reference proteome</keyword>